<dbReference type="UniPathway" id="UPA00579">
    <property type="reaction ID" value="UER00640"/>
</dbReference>
<evidence type="ECO:0000256" key="16">
    <source>
        <dbReference type="HAMAP-Rule" id="MF_00551"/>
    </source>
</evidence>
<evidence type="ECO:0000256" key="5">
    <source>
        <dbReference type="ARBA" id="ARBA00012137"/>
    </source>
</evidence>
<evidence type="ECO:0000256" key="4">
    <source>
        <dbReference type="ARBA" id="ARBA00005408"/>
    </source>
</evidence>
<dbReference type="SMART" id="SM00382">
    <property type="entry name" value="AAA"/>
    <property type="match status" value="1"/>
</dbReference>
<evidence type="ECO:0000256" key="12">
    <source>
        <dbReference type="ARBA" id="ARBA00030641"/>
    </source>
</evidence>
<evidence type="ECO:0000256" key="15">
    <source>
        <dbReference type="ARBA" id="ARBA00048909"/>
    </source>
</evidence>
<keyword evidence="10 16" id="KW-0418">Kinase</keyword>
<reference evidence="19 20" key="1">
    <citation type="submission" date="2018-12" db="EMBL/GenBank/DDBJ databases">
        <authorList>
            <consortium name="Pathogen Informatics"/>
        </authorList>
    </citation>
    <scope>NUCLEOTIDE SEQUENCE [LARGE SCALE GENOMIC DNA]</scope>
    <source>
        <strain evidence="19 20">NCTC12227</strain>
    </source>
</reference>
<dbReference type="EMBL" id="LR134516">
    <property type="protein sequence ID" value="VEJ22208.1"/>
    <property type="molecule type" value="Genomic_DNA"/>
</dbReference>
<evidence type="ECO:0000256" key="13">
    <source>
        <dbReference type="ARBA" id="ARBA00031452"/>
    </source>
</evidence>
<evidence type="ECO:0000256" key="17">
    <source>
        <dbReference type="RuleBase" id="RU003825"/>
    </source>
</evidence>
<dbReference type="GO" id="GO:0043771">
    <property type="term" value="F:cytidine kinase activity"/>
    <property type="evidence" value="ECO:0007669"/>
    <property type="project" value="RHEA"/>
</dbReference>
<dbReference type="UniPathway" id="UPA00574">
    <property type="reaction ID" value="UER00637"/>
</dbReference>
<keyword evidence="11 16" id="KW-0067">ATP-binding</keyword>
<evidence type="ECO:0000256" key="14">
    <source>
        <dbReference type="ARBA" id="ARBA00047436"/>
    </source>
</evidence>
<dbReference type="GO" id="GO:0005524">
    <property type="term" value="F:ATP binding"/>
    <property type="evidence" value="ECO:0007669"/>
    <property type="project" value="UniProtKB-UniRule"/>
</dbReference>
<organism evidence="19 20">
    <name type="scientific">Neisseria animaloris</name>
    <dbReference type="NCBI Taxonomy" id="326522"/>
    <lineage>
        <taxon>Bacteria</taxon>
        <taxon>Pseudomonadati</taxon>
        <taxon>Pseudomonadota</taxon>
        <taxon>Betaproteobacteria</taxon>
        <taxon>Neisseriales</taxon>
        <taxon>Neisseriaceae</taxon>
        <taxon>Neisseria</taxon>
    </lineage>
</organism>
<evidence type="ECO:0000259" key="18">
    <source>
        <dbReference type="SMART" id="SM00382"/>
    </source>
</evidence>
<dbReference type="CDD" id="cd02023">
    <property type="entry name" value="UMPK"/>
    <property type="match status" value="1"/>
</dbReference>
<dbReference type="GO" id="GO:0005737">
    <property type="term" value="C:cytoplasm"/>
    <property type="evidence" value="ECO:0007669"/>
    <property type="project" value="UniProtKB-SubCell"/>
</dbReference>
<dbReference type="PRINTS" id="PR00988">
    <property type="entry name" value="URIDINKINASE"/>
</dbReference>
<dbReference type="NCBIfam" id="NF004018">
    <property type="entry name" value="PRK05480.1"/>
    <property type="match status" value="1"/>
</dbReference>
<dbReference type="InterPro" id="IPR026008">
    <property type="entry name" value="Uridine_kinase"/>
</dbReference>
<evidence type="ECO:0000256" key="7">
    <source>
        <dbReference type="ARBA" id="ARBA00022490"/>
    </source>
</evidence>
<dbReference type="KEGG" id="nani:NCTC12227_01994"/>
<dbReference type="GO" id="GO:0044211">
    <property type="term" value="P:CTP salvage"/>
    <property type="evidence" value="ECO:0007669"/>
    <property type="project" value="UniProtKB-UniRule"/>
</dbReference>
<evidence type="ECO:0000256" key="6">
    <source>
        <dbReference type="ARBA" id="ARBA00021478"/>
    </source>
</evidence>
<feature type="domain" description="AAA+ ATPase" evidence="18">
    <location>
        <begin position="30"/>
        <end position="175"/>
    </location>
</feature>
<dbReference type="InterPro" id="IPR027417">
    <property type="entry name" value="P-loop_NTPase"/>
</dbReference>
<dbReference type="InterPro" id="IPR006083">
    <property type="entry name" value="PRK/URK"/>
</dbReference>
<gene>
    <name evidence="16 19" type="primary">udk</name>
    <name evidence="19" type="ORF">NCTC12227_01994</name>
</gene>
<evidence type="ECO:0000313" key="19">
    <source>
        <dbReference type="EMBL" id="VEJ22208.1"/>
    </source>
</evidence>
<comment type="catalytic activity">
    <reaction evidence="14 17">
        <text>cytidine + ATP = CMP + ADP + H(+)</text>
        <dbReference type="Rhea" id="RHEA:24674"/>
        <dbReference type="ChEBI" id="CHEBI:15378"/>
        <dbReference type="ChEBI" id="CHEBI:17562"/>
        <dbReference type="ChEBI" id="CHEBI:30616"/>
        <dbReference type="ChEBI" id="CHEBI:60377"/>
        <dbReference type="ChEBI" id="CHEBI:456216"/>
        <dbReference type="EC" id="2.7.1.48"/>
    </reaction>
</comment>
<keyword evidence="20" id="KW-1185">Reference proteome</keyword>
<proteinExistence type="inferred from homology"/>
<dbReference type="HAMAP" id="MF_00551">
    <property type="entry name" value="Uridine_kinase"/>
    <property type="match status" value="1"/>
</dbReference>
<comment type="pathway">
    <text evidence="2 16 17">Pyrimidine metabolism; UMP biosynthesis via salvage pathway; UMP from uridine: step 1/1.</text>
</comment>
<name>A0A448UE95_9NEIS</name>
<sequence>MISDGLNHSAIMPLSGLYKPLLQPSVMFKKPIIIGVAGGSGSGKTTVARALFEQFSGYPITIIEQDYYYNDQATMPFEERLRQNYDHPGAFDNALLYRHLQLLLQRETVELPQYDYKSYTRAPHTKRQEPVDVIIVEGVLALHDEKVRSLMDIKLFVDTAADLRFIRRLLRDQAERGRSVESVVNQYIGQVRPMHNQFVEPTKRHADMIIPSEQPNNVAIDILVAKIRSILAQENETSDTSS</sequence>
<dbReference type="InterPro" id="IPR000764">
    <property type="entry name" value="Uridine_kinase-like"/>
</dbReference>
<keyword evidence="9 16" id="KW-0547">Nucleotide-binding</keyword>
<keyword evidence="7 16" id="KW-0963">Cytoplasm</keyword>
<protein>
    <recommendedName>
        <fullName evidence="6 16">Uridine kinase</fullName>
        <ecNumber evidence="5 16">2.7.1.48</ecNumber>
    </recommendedName>
    <alternativeName>
        <fullName evidence="12 16">Cytidine monophosphokinase</fullName>
    </alternativeName>
    <alternativeName>
        <fullName evidence="13 16">Uridine monophosphokinase</fullName>
    </alternativeName>
</protein>
<evidence type="ECO:0000256" key="2">
    <source>
        <dbReference type="ARBA" id="ARBA00004690"/>
    </source>
</evidence>
<comment type="similarity">
    <text evidence="4 16 17">Belongs to the uridine kinase family.</text>
</comment>
<dbReference type="InterPro" id="IPR003593">
    <property type="entry name" value="AAA+_ATPase"/>
</dbReference>
<dbReference type="STRING" id="326522.BWD08_04495"/>
<feature type="binding site" evidence="16">
    <location>
        <begin position="38"/>
        <end position="45"/>
    </location>
    <ligand>
        <name>ATP</name>
        <dbReference type="ChEBI" id="CHEBI:30616"/>
    </ligand>
</feature>
<accession>A0A448UE95</accession>
<dbReference type="Gene3D" id="3.40.50.300">
    <property type="entry name" value="P-loop containing nucleotide triphosphate hydrolases"/>
    <property type="match status" value="1"/>
</dbReference>
<dbReference type="Pfam" id="PF00485">
    <property type="entry name" value="PRK"/>
    <property type="match status" value="1"/>
</dbReference>
<dbReference type="EC" id="2.7.1.48" evidence="5 16"/>
<dbReference type="GO" id="GO:0044206">
    <property type="term" value="P:UMP salvage"/>
    <property type="evidence" value="ECO:0007669"/>
    <property type="project" value="UniProtKB-UniRule"/>
</dbReference>
<evidence type="ECO:0000256" key="3">
    <source>
        <dbReference type="ARBA" id="ARBA00004784"/>
    </source>
</evidence>
<dbReference type="NCBIfam" id="TIGR00235">
    <property type="entry name" value="udk"/>
    <property type="match status" value="1"/>
</dbReference>
<dbReference type="PANTHER" id="PTHR10285">
    <property type="entry name" value="URIDINE KINASE"/>
    <property type="match status" value="1"/>
</dbReference>
<keyword evidence="8 16" id="KW-0808">Transferase</keyword>
<dbReference type="SUPFAM" id="SSF52540">
    <property type="entry name" value="P-loop containing nucleoside triphosphate hydrolases"/>
    <property type="match status" value="1"/>
</dbReference>
<dbReference type="AlphaFoldDB" id="A0A448UE95"/>
<comment type="subcellular location">
    <subcellularLocation>
        <location evidence="1 16 17">Cytoplasm</location>
    </subcellularLocation>
</comment>
<evidence type="ECO:0000313" key="20">
    <source>
        <dbReference type="Proteomes" id="UP000268229"/>
    </source>
</evidence>
<comment type="pathway">
    <text evidence="3 16 17">Pyrimidine metabolism; CTP biosynthesis via salvage pathway; CTP from cytidine: step 1/3.</text>
</comment>
<dbReference type="GO" id="GO:0004849">
    <property type="term" value="F:uridine kinase activity"/>
    <property type="evidence" value="ECO:0007669"/>
    <property type="project" value="UniProtKB-UniRule"/>
</dbReference>
<comment type="catalytic activity">
    <reaction evidence="15 16 17">
        <text>uridine + ATP = UMP + ADP + H(+)</text>
        <dbReference type="Rhea" id="RHEA:16825"/>
        <dbReference type="ChEBI" id="CHEBI:15378"/>
        <dbReference type="ChEBI" id="CHEBI:16704"/>
        <dbReference type="ChEBI" id="CHEBI:30616"/>
        <dbReference type="ChEBI" id="CHEBI:57865"/>
        <dbReference type="ChEBI" id="CHEBI:456216"/>
        <dbReference type="EC" id="2.7.1.48"/>
    </reaction>
</comment>
<evidence type="ECO:0000256" key="11">
    <source>
        <dbReference type="ARBA" id="ARBA00022840"/>
    </source>
</evidence>
<dbReference type="Proteomes" id="UP000268229">
    <property type="component" value="Chromosome"/>
</dbReference>
<evidence type="ECO:0000256" key="8">
    <source>
        <dbReference type="ARBA" id="ARBA00022679"/>
    </source>
</evidence>
<evidence type="ECO:0000256" key="1">
    <source>
        <dbReference type="ARBA" id="ARBA00004496"/>
    </source>
</evidence>
<evidence type="ECO:0000256" key="10">
    <source>
        <dbReference type="ARBA" id="ARBA00022777"/>
    </source>
</evidence>
<evidence type="ECO:0000256" key="9">
    <source>
        <dbReference type="ARBA" id="ARBA00022741"/>
    </source>
</evidence>